<reference evidence="2" key="1">
    <citation type="submission" date="2016-06" db="EMBL/GenBank/DDBJ databases">
        <title>Parallel loss of symbiosis genes in relatives of nitrogen-fixing non-legume Parasponia.</title>
        <authorList>
            <person name="Van Velzen R."/>
            <person name="Holmer R."/>
            <person name="Bu F."/>
            <person name="Rutten L."/>
            <person name="Van Zeijl A."/>
            <person name="Liu W."/>
            <person name="Santuari L."/>
            <person name="Cao Q."/>
            <person name="Sharma T."/>
            <person name="Shen D."/>
            <person name="Roswanjaya Y."/>
            <person name="Wardhani T."/>
            <person name="Kalhor M.S."/>
            <person name="Jansen J."/>
            <person name="Van den Hoogen J."/>
            <person name="Gungor B."/>
            <person name="Hartog M."/>
            <person name="Hontelez J."/>
            <person name="Verver J."/>
            <person name="Yang W.-C."/>
            <person name="Schijlen E."/>
            <person name="Repin R."/>
            <person name="Schilthuizen M."/>
            <person name="Schranz E."/>
            <person name="Heidstra R."/>
            <person name="Miyata K."/>
            <person name="Fedorova E."/>
            <person name="Kohlen W."/>
            <person name="Bisseling T."/>
            <person name="Smit S."/>
            <person name="Geurts R."/>
        </authorList>
    </citation>
    <scope>NUCLEOTIDE SEQUENCE [LARGE SCALE GENOMIC DNA]</scope>
    <source>
        <strain evidence="2">cv. WU1-14</strain>
    </source>
</reference>
<name>A0A2P5AHC0_PARAD</name>
<sequence>MLLWRGDLHDGRVGGNPAYWPRGSNPARWSCGWHPVHWPHRCRPAPVATRALSHSRGRTVGTLCASCTGVGPLLWLRGLLPAPMVASSRAIAMPMSCMTTRPYATMSCPHSCATLPRLRSHMHAVLYACHRNLCEPVVTWYLSRVRLRSVMRSRQRSRLSQAWPHDILRIILVMVFHSDLMLVPNHAAVFRSASRCR</sequence>
<dbReference type="Proteomes" id="UP000237105">
    <property type="component" value="Unassembled WGS sequence"/>
</dbReference>
<accession>A0A2P5AHC0</accession>
<dbReference type="AlphaFoldDB" id="A0A2P5AHC0"/>
<evidence type="ECO:0000313" key="1">
    <source>
        <dbReference type="EMBL" id="PON35935.1"/>
    </source>
</evidence>
<dbReference type="EMBL" id="JXTB01000590">
    <property type="protein sequence ID" value="PON35935.1"/>
    <property type="molecule type" value="Genomic_DNA"/>
</dbReference>
<evidence type="ECO:0000313" key="2">
    <source>
        <dbReference type="Proteomes" id="UP000237105"/>
    </source>
</evidence>
<organism evidence="1 2">
    <name type="scientific">Parasponia andersonii</name>
    <name type="common">Sponia andersonii</name>
    <dbReference type="NCBI Taxonomy" id="3476"/>
    <lineage>
        <taxon>Eukaryota</taxon>
        <taxon>Viridiplantae</taxon>
        <taxon>Streptophyta</taxon>
        <taxon>Embryophyta</taxon>
        <taxon>Tracheophyta</taxon>
        <taxon>Spermatophyta</taxon>
        <taxon>Magnoliopsida</taxon>
        <taxon>eudicotyledons</taxon>
        <taxon>Gunneridae</taxon>
        <taxon>Pentapetalae</taxon>
        <taxon>rosids</taxon>
        <taxon>fabids</taxon>
        <taxon>Rosales</taxon>
        <taxon>Cannabaceae</taxon>
        <taxon>Parasponia</taxon>
    </lineage>
</organism>
<protein>
    <submittedName>
        <fullName evidence="1">Uncharacterized protein</fullName>
    </submittedName>
</protein>
<proteinExistence type="predicted"/>
<comment type="caution">
    <text evidence="1">The sequence shown here is derived from an EMBL/GenBank/DDBJ whole genome shotgun (WGS) entry which is preliminary data.</text>
</comment>
<gene>
    <name evidence="1" type="ORF">PanWU01x14_332210</name>
</gene>
<keyword evidence="2" id="KW-1185">Reference proteome</keyword>